<dbReference type="STRING" id="34508.A0A4U5MD89"/>
<dbReference type="GO" id="GO:0003729">
    <property type="term" value="F:mRNA binding"/>
    <property type="evidence" value="ECO:0007669"/>
    <property type="project" value="TreeGrafter"/>
</dbReference>
<dbReference type="PANTHER" id="PTHR12789">
    <property type="entry name" value="DENSITY-REGULATED PROTEIN HOMOLOG"/>
    <property type="match status" value="1"/>
</dbReference>
<comment type="caution">
    <text evidence="5">The sequence shown here is derived from an EMBL/GenBank/DDBJ whole genome shotgun (WGS) entry which is preliminary data.</text>
</comment>
<dbReference type="OrthoDB" id="277199at2759"/>
<accession>A0A4U5MD89</accession>
<feature type="region of interest" description="Disordered" evidence="3">
    <location>
        <begin position="59"/>
        <end position="108"/>
    </location>
</feature>
<keyword evidence="6" id="KW-1185">Reference proteome</keyword>
<dbReference type="SUPFAM" id="SSF55159">
    <property type="entry name" value="eIF1-like"/>
    <property type="match status" value="1"/>
</dbReference>
<dbReference type="FunFam" id="3.30.780.10:FF:000004">
    <property type="entry name" value="density-regulated protein-like"/>
    <property type="match status" value="1"/>
</dbReference>
<evidence type="ECO:0000256" key="1">
    <source>
        <dbReference type="ARBA" id="ARBA00007514"/>
    </source>
</evidence>
<reference evidence="5 6" key="2">
    <citation type="journal article" date="2019" name="G3 (Bethesda)">
        <title>Hybrid Assembly of the Genome of the Entomopathogenic Nematode Steinernema carpocapsae Identifies the X-Chromosome.</title>
        <authorList>
            <person name="Serra L."/>
            <person name="Macchietto M."/>
            <person name="Macias-Munoz A."/>
            <person name="McGill C.J."/>
            <person name="Rodriguez I.M."/>
            <person name="Rodriguez B."/>
            <person name="Murad R."/>
            <person name="Mortazavi A."/>
        </authorList>
    </citation>
    <scope>NUCLEOTIDE SEQUENCE [LARGE SCALE GENOMIC DNA]</scope>
    <source>
        <strain evidence="5 6">ALL</strain>
    </source>
</reference>
<gene>
    <name evidence="5" type="ORF">L596_023286</name>
</gene>
<feature type="domain" description="SUI1" evidence="4">
    <location>
        <begin position="101"/>
        <end position="168"/>
    </location>
</feature>
<dbReference type="AlphaFoldDB" id="A0A4U5MD89"/>
<dbReference type="Pfam" id="PF21023">
    <property type="entry name" value="DENR_N"/>
    <property type="match status" value="1"/>
</dbReference>
<dbReference type="InterPro" id="IPR005873">
    <property type="entry name" value="DENR_eukaryotes"/>
</dbReference>
<evidence type="ECO:0000256" key="2">
    <source>
        <dbReference type="RuleBase" id="RU361273"/>
    </source>
</evidence>
<dbReference type="EMBL" id="AZBU02000008">
    <property type="protein sequence ID" value="TKR67081.1"/>
    <property type="molecule type" value="Genomic_DNA"/>
</dbReference>
<proteinExistence type="inferred from homology"/>
<dbReference type="Gene3D" id="3.30.780.10">
    <property type="entry name" value="SUI1-like domain"/>
    <property type="match status" value="1"/>
</dbReference>
<evidence type="ECO:0000313" key="6">
    <source>
        <dbReference type="Proteomes" id="UP000298663"/>
    </source>
</evidence>
<sequence length="184" mass="20068">MTETEAAPAVVAGGPDPNVSYPITVQYCGECSMPLEYCEYSGKAEKCRAWLEKNLPELTEGLTVAESGEGSPEDEKKHQKRGGKGSKPEKEKAAKKTPTKVTLQRAPRGKNKSVTVVKGLGTFDVNLKEAAKIFSKKFACSSSVTGADEIVIQGDVKDDLFDLIPEKWPEVDEDFIEDLGDQKR</sequence>
<dbReference type="InterPro" id="IPR001950">
    <property type="entry name" value="SUI1"/>
</dbReference>
<organism evidence="5 6">
    <name type="scientific">Steinernema carpocapsae</name>
    <name type="common">Entomopathogenic nematode</name>
    <dbReference type="NCBI Taxonomy" id="34508"/>
    <lineage>
        <taxon>Eukaryota</taxon>
        <taxon>Metazoa</taxon>
        <taxon>Ecdysozoa</taxon>
        <taxon>Nematoda</taxon>
        <taxon>Chromadorea</taxon>
        <taxon>Rhabditida</taxon>
        <taxon>Tylenchina</taxon>
        <taxon>Panagrolaimomorpha</taxon>
        <taxon>Strongyloidoidea</taxon>
        <taxon>Steinernematidae</taxon>
        <taxon>Steinernema</taxon>
    </lineage>
</organism>
<dbReference type="NCBIfam" id="TIGR01159">
    <property type="entry name" value="DRP1"/>
    <property type="match status" value="1"/>
</dbReference>
<evidence type="ECO:0000313" key="5">
    <source>
        <dbReference type="EMBL" id="TKR67081.1"/>
    </source>
</evidence>
<reference evidence="5 6" key="1">
    <citation type="journal article" date="2015" name="Genome Biol.">
        <title>Comparative genomics of Steinernema reveals deeply conserved gene regulatory networks.</title>
        <authorList>
            <person name="Dillman A.R."/>
            <person name="Macchietto M."/>
            <person name="Porter C.F."/>
            <person name="Rogers A."/>
            <person name="Williams B."/>
            <person name="Antoshechkin I."/>
            <person name="Lee M.M."/>
            <person name="Goodwin Z."/>
            <person name="Lu X."/>
            <person name="Lewis E.E."/>
            <person name="Goodrich-Blair H."/>
            <person name="Stock S.P."/>
            <person name="Adams B.J."/>
            <person name="Sternberg P.W."/>
            <person name="Mortazavi A."/>
        </authorList>
    </citation>
    <scope>NUCLEOTIDE SEQUENCE [LARGE SCALE GENOMIC DNA]</scope>
    <source>
        <strain evidence="5 6">ALL</strain>
    </source>
</reference>
<protein>
    <recommendedName>
        <fullName evidence="2">Density-regulated protein</fullName>
    </recommendedName>
</protein>
<dbReference type="GO" id="GO:0003743">
    <property type="term" value="F:translation initiation factor activity"/>
    <property type="evidence" value="ECO:0007669"/>
    <property type="project" value="InterPro"/>
</dbReference>
<evidence type="ECO:0000259" key="4">
    <source>
        <dbReference type="PROSITE" id="PS50296"/>
    </source>
</evidence>
<dbReference type="PROSITE" id="PS50296">
    <property type="entry name" value="SUI1"/>
    <property type="match status" value="1"/>
</dbReference>
<dbReference type="CDD" id="cd11607">
    <property type="entry name" value="DENR_C"/>
    <property type="match status" value="1"/>
</dbReference>
<comment type="similarity">
    <text evidence="1 2">Belongs to the DENR family.</text>
</comment>
<name>A0A4U5MD89_STECR</name>
<dbReference type="Pfam" id="PF01253">
    <property type="entry name" value="SUI1"/>
    <property type="match status" value="1"/>
</dbReference>
<dbReference type="PANTHER" id="PTHR12789:SF0">
    <property type="entry name" value="DENSITY-REGULATED PROTEIN"/>
    <property type="match status" value="1"/>
</dbReference>
<dbReference type="GO" id="GO:0001731">
    <property type="term" value="P:formation of translation preinitiation complex"/>
    <property type="evidence" value="ECO:0007669"/>
    <property type="project" value="TreeGrafter"/>
</dbReference>
<dbReference type="Proteomes" id="UP000298663">
    <property type="component" value="Unassembled WGS sequence"/>
</dbReference>
<dbReference type="GO" id="GO:0002188">
    <property type="term" value="P:translation reinitiation"/>
    <property type="evidence" value="ECO:0007669"/>
    <property type="project" value="TreeGrafter"/>
</dbReference>
<dbReference type="InterPro" id="IPR036877">
    <property type="entry name" value="SUI1_dom_sf"/>
</dbReference>
<dbReference type="InterPro" id="IPR050318">
    <property type="entry name" value="DENR/SUI1_TIF"/>
</dbReference>
<dbReference type="InterPro" id="IPR046447">
    <property type="entry name" value="DENR_C"/>
</dbReference>
<dbReference type="InterPro" id="IPR048517">
    <property type="entry name" value="DENR_N"/>
</dbReference>
<evidence type="ECO:0000256" key="3">
    <source>
        <dbReference type="SAM" id="MobiDB-lite"/>
    </source>
</evidence>